<dbReference type="InterPro" id="IPR052745">
    <property type="entry name" value="G3P_Oxidase/Oxidoreductase"/>
</dbReference>
<evidence type="ECO:0000313" key="4">
    <source>
        <dbReference type="Proteomes" id="UP000183047"/>
    </source>
</evidence>
<evidence type="ECO:0000259" key="1">
    <source>
        <dbReference type="Pfam" id="PF01266"/>
    </source>
</evidence>
<evidence type="ECO:0000259" key="2">
    <source>
        <dbReference type="Pfam" id="PF04324"/>
    </source>
</evidence>
<proteinExistence type="predicted"/>
<sequence>MYDVVIIGAGVTGAAVAWKLAKYDIKTCVLEKCSDVCEGTSKANSAIIHAGYDAETGSLKAKLNIRGNEMMDELCKDLDIPFKRIGSLVVCLHKDALSGLDDLYERGVRNGVKGLKILTGEEALFMEPNLSEDTQGALFAPSAGIICPFELNIGMAEIAAMNGTEFRLNTEVKDIRKQDDGSFKIFTDNGEFDARYVVNAAGVYADVIHNMVSSKKIHITQRRGDYCLLDKQAGKHVSHVIFPQPTGLGKGVLVAPTVHGNLIVGPTAVDTEDKEETATTALGIDELTKKAGDNVKNIPLNKVITSFAGLRAHEDNNDFIIEEVCDVPGFIDCAGIESPGLTSCPAIGEMVCDILNDRMNLREKENVITKRRAVRSTAGLSIEEVNELIKENPAYGNVICRCESVTEGEILDAIHRPLGATTLDGIKRRTRAGMGRCQAGFCMPRTMEILARELGLSYEDITKSGGGSNIVVTRTKGEVKRP</sequence>
<dbReference type="AlphaFoldDB" id="A0A1G5ADQ5"/>
<dbReference type="Proteomes" id="UP000183047">
    <property type="component" value="Unassembled WGS sequence"/>
</dbReference>
<gene>
    <name evidence="3" type="ORF">SAMN02910451_00155</name>
</gene>
<dbReference type="PANTHER" id="PTHR42720:SF1">
    <property type="entry name" value="GLYCEROL 3-PHOSPHATE OXIDASE"/>
    <property type="match status" value="1"/>
</dbReference>
<feature type="domain" description="BFD-like [2Fe-2S]-binding" evidence="2">
    <location>
        <begin position="398"/>
        <end position="452"/>
    </location>
</feature>
<feature type="domain" description="FAD dependent oxidoreductase" evidence="1">
    <location>
        <begin position="3"/>
        <end position="353"/>
    </location>
</feature>
<dbReference type="OrthoDB" id="9801699at2"/>
<dbReference type="InterPro" id="IPR007419">
    <property type="entry name" value="BFD-like_2Fe2S-bd_dom"/>
</dbReference>
<accession>A0A1G5ADQ5</accession>
<protein>
    <submittedName>
        <fullName evidence="3">Glycerol-3-phosphate dehydrogenase</fullName>
    </submittedName>
</protein>
<dbReference type="PANTHER" id="PTHR42720">
    <property type="entry name" value="GLYCEROL-3-PHOSPHATE DEHYDROGENASE"/>
    <property type="match status" value="1"/>
</dbReference>
<dbReference type="Gene3D" id="3.50.50.60">
    <property type="entry name" value="FAD/NAD(P)-binding domain"/>
    <property type="match status" value="1"/>
</dbReference>
<dbReference type="InterPro" id="IPR006076">
    <property type="entry name" value="FAD-dep_OxRdtase"/>
</dbReference>
<reference evidence="4" key="1">
    <citation type="submission" date="2016-10" db="EMBL/GenBank/DDBJ databases">
        <authorList>
            <person name="Varghese N."/>
            <person name="Submissions S."/>
        </authorList>
    </citation>
    <scope>NUCLEOTIDE SEQUENCE [LARGE SCALE GENOMIC DNA]</scope>
    <source>
        <strain evidence="4">XBD2006</strain>
    </source>
</reference>
<dbReference type="Pfam" id="PF04324">
    <property type="entry name" value="Fer2_BFD"/>
    <property type="match status" value="1"/>
</dbReference>
<keyword evidence="4" id="KW-1185">Reference proteome</keyword>
<dbReference type="InterPro" id="IPR041854">
    <property type="entry name" value="BFD-like_2Fe2S-bd_dom_sf"/>
</dbReference>
<dbReference type="EMBL" id="FMUR01000003">
    <property type="protein sequence ID" value="SCX76020.1"/>
    <property type="molecule type" value="Genomic_DNA"/>
</dbReference>
<name>A0A1G5ADQ5_9FIRM</name>
<evidence type="ECO:0000313" key="3">
    <source>
        <dbReference type="EMBL" id="SCX76020.1"/>
    </source>
</evidence>
<dbReference type="Gene3D" id="1.10.10.1100">
    <property type="entry name" value="BFD-like [2Fe-2S]-binding domain"/>
    <property type="match status" value="1"/>
</dbReference>
<dbReference type="RefSeq" id="WP_026666587.1">
    <property type="nucleotide sequence ID" value="NZ_FMUR01000003.1"/>
</dbReference>
<dbReference type="PRINTS" id="PR00420">
    <property type="entry name" value="RNGMNOXGNASE"/>
</dbReference>
<dbReference type="SUPFAM" id="SSF51905">
    <property type="entry name" value="FAD/NAD(P)-binding domain"/>
    <property type="match status" value="1"/>
</dbReference>
<dbReference type="CDD" id="cd19946">
    <property type="entry name" value="GlpA-like_Fer2_BFD-like"/>
    <property type="match status" value="1"/>
</dbReference>
<dbReference type="Gene3D" id="3.30.9.10">
    <property type="entry name" value="D-Amino Acid Oxidase, subunit A, domain 2"/>
    <property type="match status" value="1"/>
</dbReference>
<organism evidence="3 4">
    <name type="scientific">Butyrivibrio hungatei</name>
    <dbReference type="NCBI Taxonomy" id="185008"/>
    <lineage>
        <taxon>Bacteria</taxon>
        <taxon>Bacillati</taxon>
        <taxon>Bacillota</taxon>
        <taxon>Clostridia</taxon>
        <taxon>Lachnospirales</taxon>
        <taxon>Lachnospiraceae</taxon>
        <taxon>Butyrivibrio</taxon>
    </lineage>
</organism>
<dbReference type="Pfam" id="PF01266">
    <property type="entry name" value="DAO"/>
    <property type="match status" value="1"/>
</dbReference>
<dbReference type="InterPro" id="IPR036188">
    <property type="entry name" value="FAD/NAD-bd_sf"/>
</dbReference>